<dbReference type="InterPro" id="IPR036075">
    <property type="entry name" value="ARMT-1-like_metal-bd_sf"/>
</dbReference>
<dbReference type="eggNOG" id="COG1578">
    <property type="taxonomic scope" value="Bacteria"/>
</dbReference>
<reference evidence="2 3" key="1">
    <citation type="journal article" date="2011" name="J. Bacteriol.">
        <title>Genome sequence of the mercury-methylating and pleomorphic Desulfovibrio africanus Strain Walvis Bay.</title>
        <authorList>
            <person name="Brown S.D."/>
            <person name="Wall J.D."/>
            <person name="Kucken A.M."/>
            <person name="Gilmour C.C."/>
            <person name="Podar M."/>
            <person name="Brandt C.C."/>
            <person name="Teshima H."/>
            <person name="Detter J.C."/>
            <person name="Han C.S."/>
            <person name="Land M.L."/>
            <person name="Lucas S."/>
            <person name="Han J."/>
            <person name="Pennacchio L."/>
            <person name="Nolan M."/>
            <person name="Pitluck S."/>
            <person name="Woyke T."/>
            <person name="Goodwin L."/>
            <person name="Palumbo A.V."/>
            <person name="Elias D.A."/>
        </authorList>
    </citation>
    <scope>NUCLEOTIDE SEQUENCE [LARGE SCALE GENOMIC DNA]</scope>
    <source>
        <strain evidence="2 3">Walvis Bay</strain>
    </source>
</reference>
<proteinExistence type="predicted"/>
<evidence type="ECO:0000313" key="3">
    <source>
        <dbReference type="Proteomes" id="UP000007844"/>
    </source>
</evidence>
<gene>
    <name evidence="2" type="ORF">Desaf_3617</name>
</gene>
<keyword evidence="3" id="KW-1185">Reference proteome</keyword>
<dbReference type="Pfam" id="PF01937">
    <property type="entry name" value="ARMT1-like_dom"/>
    <property type="match status" value="1"/>
</dbReference>
<evidence type="ECO:0000313" key="2">
    <source>
        <dbReference type="EMBL" id="EGJ51894.1"/>
    </source>
</evidence>
<dbReference type="InterPro" id="IPR002791">
    <property type="entry name" value="ARMT1-like_metal-bd"/>
</dbReference>
<dbReference type="KEGG" id="daf:Desaf_3617"/>
<dbReference type="RefSeq" id="WP_014261507.1">
    <property type="nucleotide sequence ID" value="NC_016629.1"/>
</dbReference>
<accession>F3YYR8</accession>
<evidence type="ECO:0000259" key="1">
    <source>
        <dbReference type="Pfam" id="PF01937"/>
    </source>
</evidence>
<dbReference type="EMBL" id="CP003221">
    <property type="protein sequence ID" value="EGJ51894.1"/>
    <property type="molecule type" value="Genomic_DNA"/>
</dbReference>
<name>F3YYR8_DESAF</name>
<dbReference type="HOGENOM" id="CLU_465199_0_0_7"/>
<feature type="domain" description="Damage-control phosphatase ARMT1-like metal-binding" evidence="1">
    <location>
        <begin position="92"/>
        <end position="373"/>
    </location>
</feature>
<dbReference type="SUPFAM" id="SSF111321">
    <property type="entry name" value="AF1104-like"/>
    <property type="match status" value="1"/>
</dbReference>
<sequence>MTGPLQISIAKDLRWGKDPKLDAWINHFKTENNVEYLLNPEKVASDEQLRFMVALGEDQAFFPCSDETLHLLIQKTPPKELIHEYNRIWRFIIKLVRHHGLDKYNEQRIIQYCRHRFKHHLASRIMIPSRLVKRLASIALTQLALEDPYEERKQRENKRALNFLRKSSTDKLIHSCPPECAVCTDTRELRGDLDFLELKRLLYLSTMNSLWEDASPSQLDVEQELQKPCGECSHLRLLLGTEDDEPKKVLYLPDTSGGFVFDLIIIRRLLRMGHQVVLALKAGFLFSTPTMWDTTSDPVLKELISGAHVLPDMVISKKGLLQQLREHRFLIISDGTREQLNLYKTSVTFARAWKECDLVLAKGGRNFQNLIQCSHEFTRDIASFHRDKEGKFRLHCKTRARSVRKFTEADLTGMADRIISNMREAKAQGRTVMFYSAVIGSIPGQTKAAVRVVDTFVQHLRSKLDNAFIINPAEHFEEGMDGDDLMFMWERVQRSGLLDVWRFQTVEDVEASFALMGKKVPPMWSGKDSTFSTGCTQEMRIALETQKRHPELQIIGPSAEKFFRRAEYGIGKYYDVGIKVM</sequence>
<organism evidence="2 3">
    <name type="scientific">Desulfocurvibacter africanus subsp. africanus str. Walvis Bay</name>
    <dbReference type="NCBI Taxonomy" id="690850"/>
    <lineage>
        <taxon>Bacteria</taxon>
        <taxon>Pseudomonadati</taxon>
        <taxon>Thermodesulfobacteriota</taxon>
        <taxon>Desulfovibrionia</taxon>
        <taxon>Desulfovibrionales</taxon>
        <taxon>Desulfovibrionaceae</taxon>
        <taxon>Desulfocurvibacter</taxon>
    </lineage>
</organism>
<dbReference type="AlphaFoldDB" id="F3YYR8"/>
<protein>
    <recommendedName>
        <fullName evidence="1">Damage-control phosphatase ARMT1-like metal-binding domain-containing protein</fullName>
    </recommendedName>
</protein>
<dbReference type="Gene3D" id="3.40.50.10880">
    <property type="entry name" value="Uncharacterised protein PF01937, DUF89, domain 3"/>
    <property type="match status" value="1"/>
</dbReference>
<dbReference type="Proteomes" id="UP000007844">
    <property type="component" value="Chromosome"/>
</dbReference>